<feature type="compositionally biased region" description="Basic and acidic residues" evidence="1">
    <location>
        <begin position="505"/>
        <end position="535"/>
    </location>
</feature>
<feature type="compositionally biased region" description="Basic and acidic residues" evidence="1">
    <location>
        <begin position="313"/>
        <end position="323"/>
    </location>
</feature>
<feature type="compositionally biased region" description="Basic and acidic residues" evidence="1">
    <location>
        <begin position="1041"/>
        <end position="1070"/>
    </location>
</feature>
<feature type="compositionally biased region" description="Low complexity" evidence="1">
    <location>
        <begin position="1213"/>
        <end position="1226"/>
    </location>
</feature>
<feature type="compositionally biased region" description="Polar residues" evidence="1">
    <location>
        <begin position="562"/>
        <end position="572"/>
    </location>
</feature>
<feature type="region of interest" description="Disordered" evidence="1">
    <location>
        <begin position="393"/>
        <end position="475"/>
    </location>
</feature>
<evidence type="ECO:0000313" key="2">
    <source>
        <dbReference type="EMBL" id="PWN91154.1"/>
    </source>
</evidence>
<name>A0A316YQR3_9BASI</name>
<feature type="compositionally biased region" description="Basic and acidic residues" evidence="1">
    <location>
        <begin position="29"/>
        <end position="42"/>
    </location>
</feature>
<feature type="compositionally biased region" description="Low complexity" evidence="1">
    <location>
        <begin position="225"/>
        <end position="235"/>
    </location>
</feature>
<feature type="compositionally biased region" description="Basic and acidic residues" evidence="1">
    <location>
        <begin position="773"/>
        <end position="796"/>
    </location>
</feature>
<evidence type="ECO:0000313" key="3">
    <source>
        <dbReference type="Proteomes" id="UP000245768"/>
    </source>
</evidence>
<feature type="compositionally biased region" description="Polar residues" evidence="1">
    <location>
        <begin position="19"/>
        <end position="28"/>
    </location>
</feature>
<gene>
    <name evidence="2" type="ORF">FA10DRAFT_284100</name>
</gene>
<feature type="compositionally biased region" description="Polar residues" evidence="1">
    <location>
        <begin position="918"/>
        <end position="928"/>
    </location>
</feature>
<feature type="region of interest" description="Disordered" evidence="1">
    <location>
        <begin position="906"/>
        <end position="1324"/>
    </location>
</feature>
<dbReference type="OrthoDB" id="3366973at2759"/>
<reference evidence="2 3" key="1">
    <citation type="journal article" date="2018" name="Mol. Biol. Evol.">
        <title>Broad Genomic Sampling Reveals a Smut Pathogenic Ancestry of the Fungal Clade Ustilaginomycotina.</title>
        <authorList>
            <person name="Kijpornyongpan T."/>
            <person name="Mondo S.J."/>
            <person name="Barry K."/>
            <person name="Sandor L."/>
            <person name="Lee J."/>
            <person name="Lipzen A."/>
            <person name="Pangilinan J."/>
            <person name="LaButti K."/>
            <person name="Hainaut M."/>
            <person name="Henrissat B."/>
            <person name="Grigoriev I.V."/>
            <person name="Spatafora J.W."/>
            <person name="Aime M.C."/>
        </authorList>
    </citation>
    <scope>NUCLEOTIDE SEQUENCE [LARGE SCALE GENOMIC DNA]</scope>
    <source>
        <strain evidence="2 3">MCA 4198</strain>
    </source>
</reference>
<evidence type="ECO:0000256" key="1">
    <source>
        <dbReference type="SAM" id="MobiDB-lite"/>
    </source>
</evidence>
<dbReference type="GeneID" id="37045808"/>
<feature type="compositionally biased region" description="Basic and acidic residues" evidence="1">
    <location>
        <begin position="214"/>
        <end position="224"/>
    </location>
</feature>
<feature type="compositionally biased region" description="Basic and acidic residues" evidence="1">
    <location>
        <begin position="1108"/>
        <end position="1121"/>
    </location>
</feature>
<feature type="compositionally biased region" description="Low complexity" evidence="1">
    <location>
        <begin position="1187"/>
        <end position="1198"/>
    </location>
</feature>
<feature type="compositionally biased region" description="Polar residues" evidence="1">
    <location>
        <begin position="1122"/>
        <end position="1139"/>
    </location>
</feature>
<dbReference type="EMBL" id="KZ819635">
    <property type="protein sequence ID" value="PWN91154.1"/>
    <property type="molecule type" value="Genomic_DNA"/>
</dbReference>
<protein>
    <submittedName>
        <fullName evidence="2">Uncharacterized protein</fullName>
    </submittedName>
</protein>
<organism evidence="2 3">
    <name type="scientific">Acaromyces ingoldii</name>
    <dbReference type="NCBI Taxonomy" id="215250"/>
    <lineage>
        <taxon>Eukaryota</taxon>
        <taxon>Fungi</taxon>
        <taxon>Dikarya</taxon>
        <taxon>Basidiomycota</taxon>
        <taxon>Ustilaginomycotina</taxon>
        <taxon>Exobasidiomycetes</taxon>
        <taxon>Exobasidiales</taxon>
        <taxon>Cryptobasidiaceae</taxon>
        <taxon>Acaromyces</taxon>
    </lineage>
</organism>
<accession>A0A316YQR3</accession>
<dbReference type="STRING" id="215250.A0A316YQR3"/>
<feature type="compositionally biased region" description="Polar residues" evidence="1">
    <location>
        <begin position="236"/>
        <end position="272"/>
    </location>
</feature>
<feature type="region of interest" description="Disordered" evidence="1">
    <location>
        <begin position="192"/>
        <end position="338"/>
    </location>
</feature>
<feature type="region of interest" description="Disordered" evidence="1">
    <location>
        <begin position="1"/>
        <end position="46"/>
    </location>
</feature>
<proteinExistence type="predicted"/>
<keyword evidence="3" id="KW-1185">Reference proteome</keyword>
<dbReference type="RefSeq" id="XP_025378352.1">
    <property type="nucleotide sequence ID" value="XM_025523892.1"/>
</dbReference>
<feature type="region of interest" description="Disordered" evidence="1">
    <location>
        <begin position="503"/>
        <end position="575"/>
    </location>
</feature>
<sequence length="1402" mass="151126">MDIDNLYPKVVAEDAGGTDPSSTRTNGARKSDGGQDDGDRTSADAPRQAAQTLLPLLLTTPPYIPSSLKSKDVNRRHNILNLTPENADEYLVTSYASHPEGTSAHVVELLGELRAQVEQLHGIYAAGDSDAVVGTAGYKNVGFGEVVAAVPLGDVKQASAPLLTVLLKVEGSGDKSSSFKFDNLLPHGAATGPWKNRLADVVGTEPSTSPGDNQDERPASRTRSDSQLTSFSSSTAPRSIRTTNSFQTALSGDNSPSVTASGFRSAEGSRSPSVRHPTAQAEANDGQQIDAEYITDPAEFWGGFGDDDEADKEDGQEKNKDDGVEGAVDEEAAERAKEDAYWAMYETQDEETRDEPYQFQFARSDRIDDDADHHNLDKLQDMQEQHWIASATADDGADSFIETTTIKPRAQPAPLVLPDDAETSNGDDCTEEGTVRSRGPPSPRSDETDSGISDTGDRVGDTDDTTASKRKKLSSIGAAMTMSQNAAAASMIDVATANAGMMLENGHEDTSKIDDGLSENDEPKLAQKGKGRDGNELGDIGLSGSRTQQDQGPRHGRAGSVSMYSTSGQSYFETPADMDLKDLEDFYRNRDLQRSLEQRERIQRASYPELFVDYKTKENAIGLPGLEIANQAKNAGDLSTGQQDPITALAFAEPAVAVAGSHAQKQSRRPLVPRHASMDTLRKLVEQSATGSDADATPEMLRRRQAAQGISASKPSEEGSKAGKHNNFLHLAPSVISDSDVGDEMETRSMSLNVPPSVAEELEEEEDIGMDEQGQKQDEPGDDGQHDEGYGFDDGKSVIGNEAVDQADRPSLLRRRLDSRPSEPGSANGLLRGQTDLDEFMFPGLIKPSKRPALDSPHASESDPLVKEVAESFRTNSHGRILAGDQARNARGEISSVAPSDTFLPGAASDASMMPLTGSLTGNSSLQRRGSDGGSSVVHLRDGESIAVGDRASEIRSTDTDLGLGDEDKGAAWPTSTRPTIRAGLQEGRWPKGAGPGPGSLEPPREQQGPRQLRASPSAVHTAHLMQEHLKQQRQQALQVQRERIQAQRNEKKGPKEREASYDDRLHGQDPDGISQSIPTEAEGEEEEAQRRKSHMALSLAHGEMNGQEDRAMGNEAERSSDQNWSAEHTPTRSSQTNGRVIEEDRDADQTREAADDGTDVFEGESRAEVASLAEDAVRRQEDLELQEPLPLLEGQEPADAVAEGADFREITRSSSSSELTIDESSAILPNESMRQPGEGAFDVSNAPTHAQAARSPSKRDMQLPSFIGTVAENQDEGERRRENDLSALAQPQQTALDRQAKGRPSSRQQLQIPKAPNAQVGNAELARRRREAMRVLQSRNEAAKSILKGAYRLMDEVAIAMSIDAPAGSASADAGGSRVSETEFLRLAREAFRECQNADVR</sequence>
<feature type="region of interest" description="Disordered" evidence="1">
    <location>
        <begin position="703"/>
        <end position="865"/>
    </location>
</feature>
<dbReference type="InParanoid" id="A0A316YQR3"/>
<dbReference type="Proteomes" id="UP000245768">
    <property type="component" value="Unassembled WGS sequence"/>
</dbReference>
<feature type="compositionally biased region" description="Acidic residues" evidence="1">
    <location>
        <begin position="760"/>
        <end position="770"/>
    </location>
</feature>